<evidence type="ECO:0000256" key="1">
    <source>
        <dbReference type="ARBA" id="ARBA00007447"/>
    </source>
</evidence>
<dbReference type="PROSITE" id="PS00141">
    <property type="entry name" value="ASP_PROTEASE"/>
    <property type="match status" value="1"/>
</dbReference>
<gene>
    <name evidence="7" type="ORF">DFQ27_004974</name>
</gene>
<dbReference type="GO" id="GO:0004190">
    <property type="term" value="F:aspartic-type endopeptidase activity"/>
    <property type="evidence" value="ECO:0007669"/>
    <property type="project" value="UniProtKB-KW"/>
</dbReference>
<dbReference type="Proteomes" id="UP000807716">
    <property type="component" value="Unassembled WGS sequence"/>
</dbReference>
<dbReference type="SUPFAM" id="SSF50630">
    <property type="entry name" value="Acid proteases"/>
    <property type="match status" value="1"/>
</dbReference>
<dbReference type="Gene3D" id="2.40.70.10">
    <property type="entry name" value="Acid Proteases"/>
    <property type="match status" value="2"/>
</dbReference>
<feature type="domain" description="Peptidase A1" evidence="6">
    <location>
        <begin position="31"/>
        <end position="336"/>
    </location>
</feature>
<dbReference type="OrthoDB" id="15189at2759"/>
<evidence type="ECO:0000256" key="4">
    <source>
        <dbReference type="RuleBase" id="RU000454"/>
    </source>
</evidence>
<protein>
    <recommendedName>
        <fullName evidence="6">Peptidase A1 domain-containing protein</fullName>
    </recommendedName>
</protein>
<dbReference type="InterPro" id="IPR001461">
    <property type="entry name" value="Aspartic_peptidase_A1"/>
</dbReference>
<evidence type="ECO:0000256" key="2">
    <source>
        <dbReference type="ARBA" id="ARBA00022750"/>
    </source>
</evidence>
<dbReference type="PANTHER" id="PTHR47966:SF6">
    <property type="entry name" value="PEPTIDASE A1 DOMAIN-CONTAINING PROTEIN"/>
    <property type="match status" value="1"/>
</dbReference>
<proteinExistence type="inferred from homology"/>
<dbReference type="CDD" id="cd05471">
    <property type="entry name" value="pepsin_like"/>
    <property type="match status" value="1"/>
</dbReference>
<evidence type="ECO:0000256" key="3">
    <source>
        <dbReference type="PIRSR" id="PIRSR601461-2"/>
    </source>
</evidence>
<sequence>MRHLPLILVVAVHVACAGTGIPLVSHKNEAWSLSLSVGDPLVTFTVLVSTGSSDLFLPGSACSTCDRRRRYDSSHSSASVDLGRTFEMSFGDGSKVEGDCFEDTVTIGDLKAEKQAIGVARQYSTNMSPDQFPADGLLGLAFESLSTLKASPLVQTLVSQGQLDASVFSLKLASDDSELFLGGTNDELFTGDITYTSVTEERYWQVTVGSIDVNQESVLSNHGAIIDSGTSRISLSPSDAEVFFSKIPGARPSSEGDGQYAYPCDSLPTVSLTFNGRSFEIAPDKFKSRLESEDSSDCIAVVAGDGRDGEPIVIGTAFLMNVYTVFDIDNTQVGFASLA</sequence>
<comment type="similarity">
    <text evidence="1 4">Belongs to the peptidase A1 family.</text>
</comment>
<feature type="chain" id="PRO_5040513155" description="Peptidase A1 domain-containing protein" evidence="5">
    <location>
        <begin position="18"/>
        <end position="339"/>
    </location>
</feature>
<dbReference type="InterPro" id="IPR033121">
    <property type="entry name" value="PEPTIDASE_A1"/>
</dbReference>
<dbReference type="PROSITE" id="PS51767">
    <property type="entry name" value="PEPTIDASE_A1"/>
    <property type="match status" value="1"/>
</dbReference>
<dbReference type="EMBL" id="JAAAJB010000035">
    <property type="protein sequence ID" value="KAG0269042.1"/>
    <property type="molecule type" value="Genomic_DNA"/>
</dbReference>
<evidence type="ECO:0000313" key="8">
    <source>
        <dbReference type="Proteomes" id="UP000807716"/>
    </source>
</evidence>
<dbReference type="PANTHER" id="PTHR47966">
    <property type="entry name" value="BETA-SITE APP-CLEAVING ENZYME, ISOFORM A-RELATED"/>
    <property type="match status" value="1"/>
</dbReference>
<dbReference type="InterPro" id="IPR021109">
    <property type="entry name" value="Peptidase_aspartic_dom_sf"/>
</dbReference>
<dbReference type="GO" id="GO:0006508">
    <property type="term" value="P:proteolysis"/>
    <property type="evidence" value="ECO:0007669"/>
    <property type="project" value="UniProtKB-KW"/>
</dbReference>
<keyword evidence="4" id="KW-0378">Hydrolase</keyword>
<dbReference type="AlphaFoldDB" id="A0A9P6UCH3"/>
<name>A0A9P6UCH3_9FUNG</name>
<reference evidence="7" key="1">
    <citation type="journal article" date="2020" name="Fungal Divers.">
        <title>Resolving the Mortierellaceae phylogeny through synthesis of multi-gene phylogenetics and phylogenomics.</title>
        <authorList>
            <person name="Vandepol N."/>
            <person name="Liber J."/>
            <person name="Desiro A."/>
            <person name="Na H."/>
            <person name="Kennedy M."/>
            <person name="Barry K."/>
            <person name="Grigoriev I.V."/>
            <person name="Miller A.N."/>
            <person name="O'Donnell K."/>
            <person name="Stajich J.E."/>
            <person name="Bonito G."/>
        </authorList>
    </citation>
    <scope>NUCLEOTIDE SEQUENCE</scope>
    <source>
        <strain evidence="7">BC1065</strain>
    </source>
</reference>
<feature type="disulfide bond" evidence="3">
    <location>
        <begin position="62"/>
        <end position="65"/>
    </location>
</feature>
<evidence type="ECO:0000256" key="5">
    <source>
        <dbReference type="SAM" id="SignalP"/>
    </source>
</evidence>
<keyword evidence="4" id="KW-0645">Protease</keyword>
<dbReference type="InterPro" id="IPR001969">
    <property type="entry name" value="Aspartic_peptidase_AS"/>
</dbReference>
<organism evidence="7 8">
    <name type="scientific">Actinomortierella ambigua</name>
    <dbReference type="NCBI Taxonomy" id="1343610"/>
    <lineage>
        <taxon>Eukaryota</taxon>
        <taxon>Fungi</taxon>
        <taxon>Fungi incertae sedis</taxon>
        <taxon>Mucoromycota</taxon>
        <taxon>Mortierellomycotina</taxon>
        <taxon>Mortierellomycetes</taxon>
        <taxon>Mortierellales</taxon>
        <taxon>Mortierellaceae</taxon>
        <taxon>Actinomortierella</taxon>
    </lineage>
</organism>
<keyword evidence="2 4" id="KW-0064">Aspartyl protease</keyword>
<accession>A0A9P6UCH3</accession>
<evidence type="ECO:0000313" key="7">
    <source>
        <dbReference type="EMBL" id="KAG0269042.1"/>
    </source>
</evidence>
<keyword evidence="3" id="KW-1015">Disulfide bond</keyword>
<feature type="signal peptide" evidence="5">
    <location>
        <begin position="1"/>
        <end position="17"/>
    </location>
</feature>
<dbReference type="PRINTS" id="PR00792">
    <property type="entry name" value="PEPSIN"/>
</dbReference>
<evidence type="ECO:0000259" key="6">
    <source>
        <dbReference type="PROSITE" id="PS51767"/>
    </source>
</evidence>
<comment type="caution">
    <text evidence="7">The sequence shown here is derived from an EMBL/GenBank/DDBJ whole genome shotgun (WGS) entry which is preliminary data.</text>
</comment>
<keyword evidence="5" id="KW-0732">Signal</keyword>
<dbReference type="Pfam" id="PF00026">
    <property type="entry name" value="Asp"/>
    <property type="match status" value="1"/>
</dbReference>
<keyword evidence="8" id="KW-1185">Reference proteome</keyword>
<dbReference type="InterPro" id="IPR034164">
    <property type="entry name" value="Pepsin-like_dom"/>
</dbReference>